<sequence length="99" mass="10849">MGATFSSASVVPESREILSVLIPPDSHSTPVVKELSKSFNVEVEDFVPSPTLIIEEELEFVADVASFETFDSVNDVFPILELAVAVTRLELELSTFLFS</sequence>
<evidence type="ECO:0000313" key="1">
    <source>
        <dbReference type="EMBL" id="MCM2675691.1"/>
    </source>
</evidence>
<protein>
    <submittedName>
        <fullName evidence="1">Uncharacterized protein</fullName>
    </submittedName>
</protein>
<dbReference type="RefSeq" id="WP_251606739.1">
    <property type="nucleotide sequence ID" value="NZ_JAMQJY010000001.1"/>
</dbReference>
<dbReference type="Proteomes" id="UP001203665">
    <property type="component" value="Unassembled WGS sequence"/>
</dbReference>
<reference evidence="1" key="1">
    <citation type="submission" date="2022-06" db="EMBL/GenBank/DDBJ databases">
        <title>Alkalicoccobacillus porphyridii sp. nov., isolated from a marine red alga, Porphyridium purpureum and reclassification of Shouchella plakortidis and Shouchella gibsonii as Alkalicoccobacillus plakortidis comb. nov. and Alkalicoccobacillus gibsonii comb. nov.</title>
        <authorList>
            <person name="Kim K.H."/>
            <person name="Lee J.K."/>
            <person name="Han D.M."/>
            <person name="Baek J.H."/>
            <person name="Jeon C.O."/>
        </authorList>
    </citation>
    <scope>NUCLEOTIDE SEQUENCE</scope>
    <source>
        <strain evidence="1">DSM 19153</strain>
    </source>
</reference>
<evidence type="ECO:0000313" key="2">
    <source>
        <dbReference type="Proteomes" id="UP001203665"/>
    </source>
</evidence>
<accession>A0ABT0XIF4</accession>
<dbReference type="EMBL" id="JAMQJY010000001">
    <property type="protein sequence ID" value="MCM2675691.1"/>
    <property type="molecule type" value="Genomic_DNA"/>
</dbReference>
<organism evidence="1 2">
    <name type="scientific">Alkalicoccobacillus plakortidis</name>
    <dbReference type="NCBI Taxonomy" id="444060"/>
    <lineage>
        <taxon>Bacteria</taxon>
        <taxon>Bacillati</taxon>
        <taxon>Bacillota</taxon>
        <taxon>Bacilli</taxon>
        <taxon>Bacillales</taxon>
        <taxon>Bacillaceae</taxon>
        <taxon>Alkalicoccobacillus</taxon>
    </lineage>
</organism>
<proteinExistence type="predicted"/>
<keyword evidence="2" id="KW-1185">Reference proteome</keyword>
<gene>
    <name evidence="1" type="ORF">NDM98_09430</name>
</gene>
<name>A0ABT0XIF4_9BACI</name>
<comment type="caution">
    <text evidence="1">The sequence shown here is derived from an EMBL/GenBank/DDBJ whole genome shotgun (WGS) entry which is preliminary data.</text>
</comment>